<proteinExistence type="predicted"/>
<reference evidence="1" key="1">
    <citation type="journal article" date="2021" name="bioRxiv">
        <title>Whole Genome Assembly and Annotation of Northern Wild Rice, Zizania palustris L., Supports a Whole Genome Duplication in the Zizania Genus.</title>
        <authorList>
            <person name="Haas M."/>
            <person name="Kono T."/>
            <person name="Macchietto M."/>
            <person name="Millas R."/>
            <person name="McGilp L."/>
            <person name="Shao M."/>
            <person name="Duquette J."/>
            <person name="Hirsch C.N."/>
            <person name="Kimball J."/>
        </authorList>
    </citation>
    <scope>NUCLEOTIDE SEQUENCE</scope>
    <source>
        <tissue evidence="1">Fresh leaf tissue</tissue>
    </source>
</reference>
<comment type="caution">
    <text evidence="1">The sequence shown here is derived from an EMBL/GenBank/DDBJ whole genome shotgun (WGS) entry which is preliminary data.</text>
</comment>
<reference evidence="1" key="2">
    <citation type="submission" date="2021-02" db="EMBL/GenBank/DDBJ databases">
        <authorList>
            <person name="Kimball J.A."/>
            <person name="Haas M.W."/>
            <person name="Macchietto M."/>
            <person name="Kono T."/>
            <person name="Duquette J."/>
            <person name="Shao M."/>
        </authorList>
    </citation>
    <scope>NUCLEOTIDE SEQUENCE</scope>
    <source>
        <tissue evidence="1">Fresh leaf tissue</tissue>
    </source>
</reference>
<accession>A0A8J5X1S9</accession>
<dbReference type="Proteomes" id="UP000729402">
    <property type="component" value="Unassembled WGS sequence"/>
</dbReference>
<evidence type="ECO:0000313" key="1">
    <source>
        <dbReference type="EMBL" id="KAG8100281.1"/>
    </source>
</evidence>
<dbReference type="AlphaFoldDB" id="A0A8J5X1S9"/>
<sequence>MRISSSSPPYSLPALLVRGDAARNCRCKGSSVVDRRVYLLGTGFGDWERWWRRHLGLGLTMTTSLSSCSSAIVVFLSPMVSSSSSNPARRSGDAPARLHDVFAAHPAAFPRRETAPARAGQTLSTPPPAACVCAADCLGAARGCPAGCLGA</sequence>
<gene>
    <name evidence="1" type="ORF">GUJ93_ZPchr0013g34346</name>
</gene>
<keyword evidence="2" id="KW-1185">Reference proteome</keyword>
<name>A0A8J5X1S9_ZIZPA</name>
<dbReference type="EMBL" id="JAAALK010000079">
    <property type="protein sequence ID" value="KAG8100281.1"/>
    <property type="molecule type" value="Genomic_DNA"/>
</dbReference>
<protein>
    <submittedName>
        <fullName evidence="1">Uncharacterized protein</fullName>
    </submittedName>
</protein>
<organism evidence="1 2">
    <name type="scientific">Zizania palustris</name>
    <name type="common">Northern wild rice</name>
    <dbReference type="NCBI Taxonomy" id="103762"/>
    <lineage>
        <taxon>Eukaryota</taxon>
        <taxon>Viridiplantae</taxon>
        <taxon>Streptophyta</taxon>
        <taxon>Embryophyta</taxon>
        <taxon>Tracheophyta</taxon>
        <taxon>Spermatophyta</taxon>
        <taxon>Magnoliopsida</taxon>
        <taxon>Liliopsida</taxon>
        <taxon>Poales</taxon>
        <taxon>Poaceae</taxon>
        <taxon>BOP clade</taxon>
        <taxon>Oryzoideae</taxon>
        <taxon>Oryzeae</taxon>
        <taxon>Zizaniinae</taxon>
        <taxon>Zizania</taxon>
    </lineage>
</organism>
<evidence type="ECO:0000313" key="2">
    <source>
        <dbReference type="Proteomes" id="UP000729402"/>
    </source>
</evidence>